<dbReference type="STRING" id="1003.SAMN04488541_107413"/>
<keyword evidence="10" id="KW-1185">Reference proteome</keyword>
<keyword evidence="3 8" id="KW-0489">Methyltransferase</keyword>
<dbReference type="GO" id="GO:0006298">
    <property type="term" value="P:mismatch repair"/>
    <property type="evidence" value="ECO:0007669"/>
    <property type="project" value="TreeGrafter"/>
</dbReference>
<dbReference type="PROSITE" id="PS00092">
    <property type="entry name" value="N6_MTASE"/>
    <property type="match status" value="1"/>
</dbReference>
<accession>A0A1I2K0J6</accession>
<dbReference type="Proteomes" id="UP000199513">
    <property type="component" value="Unassembled WGS sequence"/>
</dbReference>
<sequence>MADILETETKKIVTLRKTSDMTKARPFIKWVGGKNQLLEQFENYYPNELRKGIIKNYVEPFLGGGALFFALSQRYKIENAYLSDLNKDLVLTYQVIQQRPNDLLDFLEQYQKDYDQTEQEKRNDLFLAVRKHFNLQRFEINYKKLSDNWISRAAQFIFLNKTCFNGLFRLNSKGEFNVPYGKYKTAMIFDEPNILAVSKVLQNAEIHQSNYSSCFDKVNENTFVYFDPPYRPISQTASFTTYTGAEFKDKEQLQLAQFFQKLDREKGAKLMLSNSDPKNENPEDDFFEKAFSGYNIFRVSAGRAINCNGDKRGKINELIITNYPYEPQTLAINF</sequence>
<dbReference type="GO" id="GO:0043565">
    <property type="term" value="F:sequence-specific DNA binding"/>
    <property type="evidence" value="ECO:0007669"/>
    <property type="project" value="TreeGrafter"/>
</dbReference>
<evidence type="ECO:0000256" key="1">
    <source>
        <dbReference type="ARBA" id="ARBA00006594"/>
    </source>
</evidence>
<dbReference type="InterPro" id="IPR023095">
    <property type="entry name" value="Ade_MeTrfase_dom_2"/>
</dbReference>
<dbReference type="Pfam" id="PF02086">
    <property type="entry name" value="MethyltransfD12"/>
    <property type="match status" value="1"/>
</dbReference>
<dbReference type="PANTHER" id="PTHR30481:SF3">
    <property type="entry name" value="DNA ADENINE METHYLASE"/>
    <property type="match status" value="1"/>
</dbReference>
<dbReference type="GO" id="GO:1904047">
    <property type="term" value="F:S-adenosyl-L-methionine binding"/>
    <property type="evidence" value="ECO:0007669"/>
    <property type="project" value="TreeGrafter"/>
</dbReference>
<name>A0A1I2K0J6_9BACT</name>
<protein>
    <recommendedName>
        <fullName evidence="2 8">Site-specific DNA-methyltransferase (adenine-specific)</fullName>
        <ecNumber evidence="2 8">2.1.1.72</ecNumber>
    </recommendedName>
</protein>
<dbReference type="PRINTS" id="PR00505">
    <property type="entry name" value="D12N6MTFRASE"/>
</dbReference>
<evidence type="ECO:0000256" key="5">
    <source>
        <dbReference type="ARBA" id="ARBA00022691"/>
    </source>
</evidence>
<proteinExistence type="inferred from homology"/>
<evidence type="ECO:0000313" key="9">
    <source>
        <dbReference type="EMBL" id="SFF59730.1"/>
    </source>
</evidence>
<dbReference type="EC" id="2.1.1.72" evidence="2 8"/>
<dbReference type="InterPro" id="IPR012327">
    <property type="entry name" value="MeTrfase_D12"/>
</dbReference>
<feature type="binding site" evidence="7">
    <location>
        <position position="84"/>
    </location>
    <ligand>
        <name>S-adenosyl-L-methionine</name>
        <dbReference type="ChEBI" id="CHEBI:59789"/>
    </ligand>
</feature>
<evidence type="ECO:0000256" key="7">
    <source>
        <dbReference type="PIRSR" id="PIRSR000398-1"/>
    </source>
</evidence>
<dbReference type="GO" id="GO:0009007">
    <property type="term" value="F:site-specific DNA-methyltransferase (adenine-specific) activity"/>
    <property type="evidence" value="ECO:0007669"/>
    <property type="project" value="UniProtKB-UniRule"/>
</dbReference>
<evidence type="ECO:0000313" key="10">
    <source>
        <dbReference type="Proteomes" id="UP000199513"/>
    </source>
</evidence>
<keyword evidence="5 8" id="KW-0949">S-adenosyl-L-methionine</keyword>
<keyword evidence="4 8" id="KW-0808">Transferase</keyword>
<dbReference type="NCBIfam" id="TIGR00571">
    <property type="entry name" value="dam"/>
    <property type="match status" value="1"/>
</dbReference>
<feature type="binding site" evidence="7">
    <location>
        <position position="34"/>
    </location>
    <ligand>
        <name>S-adenosyl-L-methionine</name>
        <dbReference type="ChEBI" id="CHEBI:59789"/>
    </ligand>
</feature>
<comment type="similarity">
    <text evidence="1 8">Belongs to the N(4)/N(6)-methyltransferase family.</text>
</comment>
<evidence type="ECO:0000256" key="4">
    <source>
        <dbReference type="ARBA" id="ARBA00022679"/>
    </source>
</evidence>
<dbReference type="PIRSF" id="PIRSF000398">
    <property type="entry name" value="M_m6A_EcoRV"/>
    <property type="match status" value="1"/>
</dbReference>
<evidence type="ECO:0000256" key="8">
    <source>
        <dbReference type="RuleBase" id="RU361257"/>
    </source>
</evidence>
<evidence type="ECO:0000256" key="3">
    <source>
        <dbReference type="ARBA" id="ARBA00022603"/>
    </source>
</evidence>
<dbReference type="Gene3D" id="3.40.50.150">
    <property type="entry name" value="Vaccinia Virus protein VP39"/>
    <property type="match status" value="1"/>
</dbReference>
<dbReference type="AlphaFoldDB" id="A0A1I2K0J6"/>
<dbReference type="InterPro" id="IPR002052">
    <property type="entry name" value="DNA_methylase_N6_adenine_CS"/>
</dbReference>
<dbReference type="InterPro" id="IPR012263">
    <property type="entry name" value="M_m6A_EcoRV"/>
</dbReference>
<evidence type="ECO:0000256" key="2">
    <source>
        <dbReference type="ARBA" id="ARBA00011900"/>
    </source>
</evidence>
<dbReference type="EMBL" id="FONY01000074">
    <property type="protein sequence ID" value="SFF59730.1"/>
    <property type="molecule type" value="Genomic_DNA"/>
</dbReference>
<dbReference type="GO" id="GO:0032259">
    <property type="term" value="P:methylation"/>
    <property type="evidence" value="ECO:0007669"/>
    <property type="project" value="UniProtKB-KW"/>
</dbReference>
<organism evidence="9 10">
    <name type="scientific">Thermoflexibacter ruber</name>
    <dbReference type="NCBI Taxonomy" id="1003"/>
    <lineage>
        <taxon>Bacteria</taxon>
        <taxon>Pseudomonadati</taxon>
        <taxon>Bacteroidota</taxon>
        <taxon>Cytophagia</taxon>
        <taxon>Cytophagales</taxon>
        <taxon>Thermoflexibacteraceae</taxon>
        <taxon>Thermoflexibacter</taxon>
    </lineage>
</organism>
<dbReference type="SUPFAM" id="SSF53335">
    <property type="entry name" value="S-adenosyl-L-methionine-dependent methyltransferases"/>
    <property type="match status" value="1"/>
</dbReference>
<evidence type="ECO:0000256" key="6">
    <source>
        <dbReference type="ARBA" id="ARBA00047942"/>
    </source>
</evidence>
<feature type="binding site" evidence="7">
    <location>
        <position position="30"/>
    </location>
    <ligand>
        <name>S-adenosyl-L-methionine</name>
        <dbReference type="ChEBI" id="CHEBI:59789"/>
    </ligand>
</feature>
<dbReference type="GO" id="GO:0009307">
    <property type="term" value="P:DNA restriction-modification system"/>
    <property type="evidence" value="ECO:0007669"/>
    <property type="project" value="InterPro"/>
</dbReference>
<dbReference type="PANTHER" id="PTHR30481">
    <property type="entry name" value="DNA ADENINE METHYLASE"/>
    <property type="match status" value="1"/>
</dbReference>
<dbReference type="InterPro" id="IPR029063">
    <property type="entry name" value="SAM-dependent_MTases_sf"/>
</dbReference>
<reference evidence="10" key="1">
    <citation type="submission" date="2016-10" db="EMBL/GenBank/DDBJ databases">
        <authorList>
            <person name="Varghese N."/>
            <person name="Submissions S."/>
        </authorList>
    </citation>
    <scope>NUCLEOTIDE SEQUENCE [LARGE SCALE GENOMIC DNA]</scope>
    <source>
        <strain>GEY</strain>
        <strain evidence="10">DSM 9560</strain>
    </source>
</reference>
<gene>
    <name evidence="9" type="ORF">SAMN04488541_107413</name>
</gene>
<dbReference type="Gene3D" id="1.10.1020.10">
    <property type="entry name" value="Adenine-specific Methyltransferase, Domain 2"/>
    <property type="match status" value="1"/>
</dbReference>
<comment type="catalytic activity">
    <reaction evidence="6 8">
        <text>a 2'-deoxyadenosine in DNA + S-adenosyl-L-methionine = an N(6)-methyl-2'-deoxyadenosine in DNA + S-adenosyl-L-homocysteine + H(+)</text>
        <dbReference type="Rhea" id="RHEA:15197"/>
        <dbReference type="Rhea" id="RHEA-COMP:12418"/>
        <dbReference type="Rhea" id="RHEA-COMP:12419"/>
        <dbReference type="ChEBI" id="CHEBI:15378"/>
        <dbReference type="ChEBI" id="CHEBI:57856"/>
        <dbReference type="ChEBI" id="CHEBI:59789"/>
        <dbReference type="ChEBI" id="CHEBI:90615"/>
        <dbReference type="ChEBI" id="CHEBI:90616"/>
        <dbReference type="EC" id="2.1.1.72"/>
    </reaction>
</comment>
<feature type="binding site" evidence="7">
    <location>
        <position position="227"/>
    </location>
    <ligand>
        <name>S-adenosyl-L-methionine</name>
        <dbReference type="ChEBI" id="CHEBI:59789"/>
    </ligand>
</feature>